<dbReference type="Proteomes" id="UP000252558">
    <property type="component" value="Unassembled WGS sequence"/>
</dbReference>
<dbReference type="EMBL" id="QPID01000006">
    <property type="protein sequence ID" value="RCU49596.1"/>
    <property type="molecule type" value="Genomic_DNA"/>
</dbReference>
<reference evidence="1 2" key="1">
    <citation type="submission" date="2018-07" db="EMBL/GenBank/DDBJ databases">
        <title>Corallincola holothuriorum sp. nov., a new facultative anaerobe isolated from sea cucumber Apostichopus japonicus.</title>
        <authorList>
            <person name="Xia H."/>
        </authorList>
    </citation>
    <scope>NUCLEOTIDE SEQUENCE [LARGE SCALE GENOMIC DNA]</scope>
    <source>
        <strain evidence="1 2">C4</strain>
    </source>
</reference>
<evidence type="ECO:0000313" key="2">
    <source>
        <dbReference type="Proteomes" id="UP000252558"/>
    </source>
</evidence>
<comment type="caution">
    <text evidence="1">The sequence shown here is derived from an EMBL/GenBank/DDBJ whole genome shotgun (WGS) entry which is preliminary data.</text>
</comment>
<accession>A0A368NHD9</accession>
<keyword evidence="2" id="KW-1185">Reference proteome</keyword>
<dbReference type="RefSeq" id="WP_114338591.1">
    <property type="nucleotide sequence ID" value="NZ_QPID01000006.1"/>
</dbReference>
<name>A0A368NHD9_9GAMM</name>
<gene>
    <name evidence="1" type="ORF">DU002_11820</name>
</gene>
<protein>
    <submittedName>
        <fullName evidence="1">Uncharacterized protein</fullName>
    </submittedName>
</protein>
<evidence type="ECO:0000313" key="1">
    <source>
        <dbReference type="EMBL" id="RCU49596.1"/>
    </source>
</evidence>
<sequence length="139" mass="15239">MIVKQGQVVCTGLDDRGRYQYQIYLYLQNVGKSNLTVITKTSDVLGIFYEVPEITLSNSESTVDGGLLVPPAEELGLVTLYPTDVASVHDTFTSSDRLQDKAVINYLAREIYSGRFGNWVGSAKSAPIQVVNSVKSCIE</sequence>
<proteinExistence type="predicted"/>
<organism evidence="1 2">
    <name type="scientific">Corallincola holothuriorum</name>
    <dbReference type="NCBI Taxonomy" id="2282215"/>
    <lineage>
        <taxon>Bacteria</taxon>
        <taxon>Pseudomonadati</taxon>
        <taxon>Pseudomonadota</taxon>
        <taxon>Gammaproteobacteria</taxon>
        <taxon>Alteromonadales</taxon>
        <taxon>Psychromonadaceae</taxon>
        <taxon>Corallincola</taxon>
    </lineage>
</organism>
<dbReference type="AlphaFoldDB" id="A0A368NHD9"/>